<organism evidence="3 5">
    <name type="scientific">Heyndrickxia coagulans</name>
    <name type="common">Weizmannia coagulans</name>
    <dbReference type="NCBI Taxonomy" id="1398"/>
    <lineage>
        <taxon>Bacteria</taxon>
        <taxon>Bacillati</taxon>
        <taxon>Bacillota</taxon>
        <taxon>Bacilli</taxon>
        <taxon>Bacillales</taxon>
        <taxon>Bacillaceae</taxon>
        <taxon>Heyndrickxia</taxon>
    </lineage>
</organism>
<reference evidence="4" key="2">
    <citation type="submission" date="2015-01" db="EMBL/GenBank/DDBJ databases">
        <title>Comparative genome analysis of Bacillus coagulans HM-08, Clostridium butyricum HM-68, Bacillus subtilis HM-66 and Bacillus paralicheniformis BL-09.</title>
        <authorList>
            <person name="Zhang H."/>
        </authorList>
    </citation>
    <scope>NUCLEOTIDE SEQUENCE [LARGE SCALE GENOMIC DNA]</scope>
    <source>
        <strain evidence="4">HM-08</strain>
    </source>
</reference>
<reference evidence="2" key="1">
    <citation type="submission" date="2015-01" db="EMBL/GenBank/DDBJ databases">
        <title>Comparative genome analysis of Bacillus coagulans HM-08, Clostridium butyricum HM-68, Bacillus subtilis HM-66 and Bacillus licheniformis BL-09.</title>
        <authorList>
            <person name="Zhang H."/>
        </authorList>
    </citation>
    <scope>NUCLEOTIDE SEQUENCE [LARGE SCALE GENOMIC DNA]</scope>
    <source>
        <strain evidence="2">HM-08</strain>
    </source>
</reference>
<dbReference type="PATRIC" id="fig|1398.18.peg.2904"/>
<accession>A0A0C5C5X2</accession>
<evidence type="ECO:0000313" key="4">
    <source>
        <dbReference type="Proteomes" id="UP000032024"/>
    </source>
</evidence>
<dbReference type="EMBL" id="CP010525">
    <property type="protein sequence ID" value="AJO23723.1"/>
    <property type="molecule type" value="Genomic_DNA"/>
</dbReference>
<keyword evidence="1" id="KW-0812">Transmembrane</keyword>
<dbReference type="EMBL" id="LRPN01000161">
    <property type="protein sequence ID" value="KWZ77865.1"/>
    <property type="molecule type" value="Genomic_DNA"/>
</dbReference>
<proteinExistence type="predicted"/>
<evidence type="ECO:0000313" key="2">
    <source>
        <dbReference type="EMBL" id="AJO23723.1"/>
    </source>
</evidence>
<dbReference type="Proteomes" id="UP000032024">
    <property type="component" value="Chromosome"/>
</dbReference>
<sequence length="118" mass="13422">MVSYWLDFVLLALASFRLTRLLVYDKITAFLRKPFHKEITEMAPDGTIEEYIEIKGTGIRKWIGELLSCHWCTGVWSAAILYGSWMLFPQIGSPIVMILAIAGLASILETVLLRIMDE</sequence>
<dbReference type="InterPro" id="IPR010773">
    <property type="entry name" value="Mycophage_PG1_Gp7"/>
</dbReference>
<gene>
    <name evidence="3" type="ORF">HMPREF3213_03170</name>
    <name evidence="2" type="ORF">SB48_HM08orf04678</name>
</gene>
<dbReference type="RefSeq" id="WP_014095708.1">
    <property type="nucleotide sequence ID" value="NZ_CP010525.1"/>
</dbReference>
<reference evidence="3" key="3">
    <citation type="submission" date="2016-01" db="EMBL/GenBank/DDBJ databases">
        <authorList>
            <person name="Oliw E.H."/>
        </authorList>
    </citation>
    <scope>NUCLEOTIDE SEQUENCE [LARGE SCALE GENOMIC DNA]</scope>
    <source>
        <strain evidence="3">GED7749B</strain>
    </source>
</reference>
<reference evidence="5" key="4">
    <citation type="submission" date="2016-01" db="EMBL/GenBank/DDBJ databases">
        <authorList>
            <person name="Mitreva M."/>
            <person name="Pepin K.H."/>
            <person name="Mihindukulasuriya K.A."/>
            <person name="Fulton R."/>
            <person name="Fronick C."/>
            <person name="O'Laughlin M."/>
            <person name="Miner T."/>
            <person name="Herter B."/>
            <person name="Rosa B.A."/>
            <person name="Cordes M."/>
            <person name="Tomlinson C."/>
            <person name="Wollam A."/>
            <person name="Palsikar V.B."/>
            <person name="Mardis E.R."/>
            <person name="Wilson R.K."/>
        </authorList>
    </citation>
    <scope>NUCLEOTIDE SEQUENCE [LARGE SCALE GENOMIC DNA]</scope>
    <source>
        <strain evidence="5">GED7749B</strain>
    </source>
</reference>
<feature type="transmembrane region" description="Helical" evidence="1">
    <location>
        <begin position="91"/>
        <end position="113"/>
    </location>
</feature>
<dbReference type="AlphaFoldDB" id="A0A0C5C5X2"/>
<keyword evidence="1" id="KW-1133">Transmembrane helix</keyword>
<feature type="transmembrane region" description="Helical" evidence="1">
    <location>
        <begin position="6"/>
        <end position="23"/>
    </location>
</feature>
<name>A0A0C5C5X2_HEYCO</name>
<protein>
    <submittedName>
        <fullName evidence="3">Uncharacterized protein</fullName>
    </submittedName>
</protein>
<evidence type="ECO:0000313" key="3">
    <source>
        <dbReference type="EMBL" id="KWZ77865.1"/>
    </source>
</evidence>
<dbReference type="Pfam" id="PF07098">
    <property type="entry name" value="DUF1360"/>
    <property type="match status" value="1"/>
</dbReference>
<keyword evidence="1" id="KW-0472">Membrane</keyword>
<evidence type="ECO:0000313" key="5">
    <source>
        <dbReference type="Proteomes" id="UP000070376"/>
    </source>
</evidence>
<evidence type="ECO:0000256" key="1">
    <source>
        <dbReference type="SAM" id="Phobius"/>
    </source>
</evidence>
<keyword evidence="4" id="KW-1185">Reference proteome</keyword>
<dbReference type="GeneID" id="93260429"/>
<dbReference type="Proteomes" id="UP000070376">
    <property type="component" value="Unassembled WGS sequence"/>
</dbReference>
<dbReference type="STRING" id="1398.AB434_2374"/>
<feature type="transmembrane region" description="Helical" evidence="1">
    <location>
        <begin position="62"/>
        <end position="85"/>
    </location>
</feature>